<keyword evidence="4" id="KW-1185">Reference proteome</keyword>
<keyword evidence="1" id="KW-0175">Coiled coil</keyword>
<evidence type="ECO:0000256" key="1">
    <source>
        <dbReference type="SAM" id="Coils"/>
    </source>
</evidence>
<feature type="coiled-coil region" evidence="1">
    <location>
        <begin position="138"/>
        <end position="176"/>
    </location>
</feature>
<dbReference type="EMBL" id="NJEU01000061">
    <property type="protein sequence ID" value="PHH82394.1"/>
    <property type="molecule type" value="Genomic_DNA"/>
</dbReference>
<reference evidence="3 4" key="1">
    <citation type="submission" date="2017-06" db="EMBL/GenBank/DDBJ databases">
        <title>Ant-infecting Ophiocordyceps genomes reveal a high diversity of potential behavioral manipulation genes and a possible major role for enterotoxins.</title>
        <authorList>
            <person name="De Bekker C."/>
            <person name="Evans H.C."/>
            <person name="Brachmann A."/>
            <person name="Hughes D.P."/>
        </authorList>
    </citation>
    <scope>NUCLEOTIDE SEQUENCE [LARGE SCALE GENOMIC DNA]</scope>
    <source>
        <strain evidence="3 4">1348a</strain>
    </source>
</reference>
<proteinExistence type="predicted"/>
<gene>
    <name evidence="3" type="ORF">CDD82_6159</name>
</gene>
<evidence type="ECO:0000313" key="3">
    <source>
        <dbReference type="EMBL" id="PHH82394.1"/>
    </source>
</evidence>
<organism evidence="3 4">
    <name type="scientific">Ophiocordyceps australis</name>
    <dbReference type="NCBI Taxonomy" id="1399860"/>
    <lineage>
        <taxon>Eukaryota</taxon>
        <taxon>Fungi</taxon>
        <taxon>Dikarya</taxon>
        <taxon>Ascomycota</taxon>
        <taxon>Pezizomycotina</taxon>
        <taxon>Sordariomycetes</taxon>
        <taxon>Hypocreomycetidae</taxon>
        <taxon>Hypocreales</taxon>
        <taxon>Ophiocordycipitaceae</taxon>
        <taxon>Ophiocordyceps</taxon>
    </lineage>
</organism>
<evidence type="ECO:0000313" key="4">
    <source>
        <dbReference type="Proteomes" id="UP000224854"/>
    </source>
</evidence>
<feature type="region of interest" description="Disordered" evidence="2">
    <location>
        <begin position="40"/>
        <end position="76"/>
    </location>
</feature>
<dbReference type="AlphaFoldDB" id="A0A2C5ZSI3"/>
<evidence type="ECO:0000256" key="2">
    <source>
        <dbReference type="SAM" id="MobiDB-lite"/>
    </source>
</evidence>
<protein>
    <submittedName>
        <fullName evidence="3">Uncharacterized protein</fullName>
    </submittedName>
</protein>
<feature type="compositionally biased region" description="Polar residues" evidence="2">
    <location>
        <begin position="124"/>
        <end position="135"/>
    </location>
</feature>
<comment type="caution">
    <text evidence="3">The sequence shown here is derived from an EMBL/GenBank/DDBJ whole genome shotgun (WGS) entry which is preliminary data.</text>
</comment>
<accession>A0A2C5ZSI3</accession>
<name>A0A2C5ZSI3_9HYPO</name>
<sequence>MVRTIFEDEVLLRTTREAVQRHWSVAHNRYDHNLWPANPLTDEARNHQPINLPRQDSGKGRGNTASWRRKRDHQIQQMPILDELDSIAARLGHPSPIKVSGSTRDNPIILETPPPSQPPEGQRSETQTAVETSSSKRIKTLEADMEVVRDELLQVKTQAELQAQSIDRDREDARQAVALMRHWVYELAVELDGKKHN</sequence>
<feature type="region of interest" description="Disordered" evidence="2">
    <location>
        <begin position="94"/>
        <end position="135"/>
    </location>
</feature>
<dbReference type="Proteomes" id="UP000224854">
    <property type="component" value="Unassembled WGS sequence"/>
</dbReference>